<keyword evidence="6" id="KW-1185">Reference proteome</keyword>
<gene>
    <name evidence="5" type="ORF">Fcan01_00646</name>
</gene>
<dbReference type="PROSITE" id="PS00107">
    <property type="entry name" value="PROTEIN_KINASE_ATP"/>
    <property type="match status" value="1"/>
</dbReference>
<dbReference type="Proteomes" id="UP000198287">
    <property type="component" value="Unassembled WGS sequence"/>
</dbReference>
<evidence type="ECO:0000313" key="5">
    <source>
        <dbReference type="EMBL" id="OXA63283.1"/>
    </source>
</evidence>
<evidence type="ECO:0000313" key="6">
    <source>
        <dbReference type="Proteomes" id="UP000198287"/>
    </source>
</evidence>
<dbReference type="GO" id="GO:0005886">
    <property type="term" value="C:plasma membrane"/>
    <property type="evidence" value="ECO:0007669"/>
    <property type="project" value="TreeGrafter"/>
</dbReference>
<feature type="non-terminal residue" evidence="5">
    <location>
        <position position="1"/>
    </location>
</feature>
<dbReference type="OrthoDB" id="535945at2759"/>
<dbReference type="InterPro" id="IPR050122">
    <property type="entry name" value="RTK"/>
</dbReference>
<dbReference type="InterPro" id="IPR001245">
    <property type="entry name" value="Ser-Thr/Tyr_kinase_cat_dom"/>
</dbReference>
<dbReference type="EMBL" id="LNIX01000001">
    <property type="protein sequence ID" value="OXA63283.1"/>
    <property type="molecule type" value="Genomic_DNA"/>
</dbReference>
<keyword evidence="2" id="KW-0067">ATP-binding</keyword>
<keyword evidence="2" id="KW-0547">Nucleotide-binding</keyword>
<feature type="transmembrane region" description="Helical" evidence="3">
    <location>
        <begin position="97"/>
        <end position="118"/>
    </location>
</feature>
<dbReference type="AlphaFoldDB" id="A0A226F0F9"/>
<dbReference type="Pfam" id="PF07714">
    <property type="entry name" value="PK_Tyr_Ser-Thr"/>
    <property type="match status" value="1"/>
</dbReference>
<feature type="transmembrane region" description="Helical" evidence="3">
    <location>
        <begin position="32"/>
        <end position="53"/>
    </location>
</feature>
<evidence type="ECO:0000256" key="3">
    <source>
        <dbReference type="SAM" id="Phobius"/>
    </source>
</evidence>
<feature type="binding site" evidence="2">
    <location>
        <position position="192"/>
    </location>
    <ligand>
        <name>ATP</name>
        <dbReference type="ChEBI" id="CHEBI:30616"/>
    </ligand>
</feature>
<dbReference type="GO" id="GO:0007169">
    <property type="term" value="P:cell surface receptor protein tyrosine kinase signaling pathway"/>
    <property type="evidence" value="ECO:0007669"/>
    <property type="project" value="TreeGrafter"/>
</dbReference>
<evidence type="ECO:0000256" key="1">
    <source>
        <dbReference type="ARBA" id="ARBA00004167"/>
    </source>
</evidence>
<dbReference type="PANTHER" id="PTHR24416">
    <property type="entry name" value="TYROSINE-PROTEIN KINASE RECEPTOR"/>
    <property type="match status" value="1"/>
</dbReference>
<protein>
    <submittedName>
        <fullName evidence="5">Vascular endothelial growth factor receptor 1</fullName>
    </submittedName>
</protein>
<dbReference type="GO" id="GO:0043235">
    <property type="term" value="C:receptor complex"/>
    <property type="evidence" value="ECO:0007669"/>
    <property type="project" value="TreeGrafter"/>
</dbReference>
<dbReference type="PANTHER" id="PTHR24416:SF600">
    <property type="entry name" value="PDGF- AND VEGF-RECEPTOR RELATED, ISOFORM J"/>
    <property type="match status" value="1"/>
</dbReference>
<dbReference type="SUPFAM" id="SSF56112">
    <property type="entry name" value="Protein kinase-like (PK-like)"/>
    <property type="match status" value="1"/>
</dbReference>
<dbReference type="GO" id="GO:0005524">
    <property type="term" value="F:ATP binding"/>
    <property type="evidence" value="ECO:0007669"/>
    <property type="project" value="UniProtKB-UniRule"/>
</dbReference>
<dbReference type="InterPro" id="IPR011009">
    <property type="entry name" value="Kinase-like_dom_sf"/>
</dbReference>
<dbReference type="PROSITE" id="PS50011">
    <property type="entry name" value="PROTEIN_KINASE_DOM"/>
    <property type="match status" value="1"/>
</dbReference>
<dbReference type="Gene3D" id="1.10.510.10">
    <property type="entry name" value="Transferase(Phosphotransferase) domain 1"/>
    <property type="match status" value="2"/>
</dbReference>
<keyword evidence="3" id="KW-0812">Transmembrane</keyword>
<proteinExistence type="predicted"/>
<evidence type="ECO:0000256" key="2">
    <source>
        <dbReference type="PROSITE-ProRule" id="PRU10141"/>
    </source>
</evidence>
<comment type="caution">
    <text evidence="5">The sequence shown here is derived from an EMBL/GenBank/DDBJ whole genome shotgun (WGS) entry which is preliminary data.</text>
</comment>
<dbReference type="InterPro" id="IPR017441">
    <property type="entry name" value="Protein_kinase_ATP_BS"/>
</dbReference>
<reference evidence="5 6" key="1">
    <citation type="submission" date="2015-12" db="EMBL/GenBank/DDBJ databases">
        <title>The genome of Folsomia candida.</title>
        <authorList>
            <person name="Faddeeva A."/>
            <person name="Derks M.F."/>
            <person name="Anvar Y."/>
            <person name="Smit S."/>
            <person name="Van Straalen N."/>
            <person name="Roelofs D."/>
        </authorList>
    </citation>
    <scope>NUCLEOTIDE SEQUENCE [LARGE SCALE GENOMIC DNA]</scope>
    <source>
        <strain evidence="5 6">VU population</strain>
        <tissue evidence="5">Whole body</tissue>
    </source>
</reference>
<dbReference type="InterPro" id="IPR000719">
    <property type="entry name" value="Prot_kinase_dom"/>
</dbReference>
<feature type="transmembrane region" description="Helical" evidence="3">
    <location>
        <begin position="65"/>
        <end position="85"/>
    </location>
</feature>
<keyword evidence="5" id="KW-0675">Receptor</keyword>
<sequence>VLNWILMWRRFKKDQIDDPSLFTDPWYILNKAATFFLLIPITASFIFDFLGGLCQKDYKKFQRFFWILVIFLTPVHPVSSLRALIAENSDPDLLSIFMRPSISFPIHLYVLLYLYAIFKYAKYLKHSEGMISAYSNYAELQRNEQFKVFVIPQKCLTVDKAPIGEGNSAVVYKGTFKKGTFFNTAIIPVAIKVFASNYDDSVLTDELRNMGRLMKSMGKKKPPNLVTFIGACFQTEAPPSILGRVSIVMELCENGSLLEYLQSMKRAFPWKWMAPESLTNLEFSTQSDIFSFGVLIWEVFSLGDSPWPGCEWTSNFASQLMDGMRLPKPTFATQTM</sequence>
<evidence type="ECO:0000259" key="4">
    <source>
        <dbReference type="PROSITE" id="PS50011"/>
    </source>
</evidence>
<accession>A0A226F0F9</accession>
<feature type="domain" description="Protein kinase" evidence="4">
    <location>
        <begin position="157"/>
        <end position="336"/>
    </location>
</feature>
<keyword evidence="3" id="KW-1133">Transmembrane helix</keyword>
<keyword evidence="3" id="KW-0472">Membrane</keyword>
<dbReference type="GO" id="GO:0004714">
    <property type="term" value="F:transmembrane receptor protein tyrosine kinase activity"/>
    <property type="evidence" value="ECO:0007669"/>
    <property type="project" value="TreeGrafter"/>
</dbReference>
<name>A0A226F0F9_FOLCA</name>
<comment type="subcellular location">
    <subcellularLocation>
        <location evidence="1">Membrane</location>
        <topology evidence="1">Single-pass membrane protein</topology>
    </subcellularLocation>
</comment>
<organism evidence="5 6">
    <name type="scientific">Folsomia candida</name>
    <name type="common">Springtail</name>
    <dbReference type="NCBI Taxonomy" id="158441"/>
    <lineage>
        <taxon>Eukaryota</taxon>
        <taxon>Metazoa</taxon>
        <taxon>Ecdysozoa</taxon>
        <taxon>Arthropoda</taxon>
        <taxon>Hexapoda</taxon>
        <taxon>Collembola</taxon>
        <taxon>Entomobryomorpha</taxon>
        <taxon>Isotomoidea</taxon>
        <taxon>Isotomidae</taxon>
        <taxon>Proisotominae</taxon>
        <taxon>Folsomia</taxon>
    </lineage>
</organism>